<evidence type="ECO:0000313" key="2">
    <source>
        <dbReference type="Proteomes" id="UP001221898"/>
    </source>
</evidence>
<reference evidence="1" key="1">
    <citation type="journal article" date="2023" name="Science">
        <title>Genome structures resolve the early diversification of teleost fishes.</title>
        <authorList>
            <person name="Parey E."/>
            <person name="Louis A."/>
            <person name="Montfort J."/>
            <person name="Bouchez O."/>
            <person name="Roques C."/>
            <person name="Iampietro C."/>
            <person name="Lluch J."/>
            <person name="Castinel A."/>
            <person name="Donnadieu C."/>
            <person name="Desvignes T."/>
            <person name="Floi Bucao C."/>
            <person name="Jouanno E."/>
            <person name="Wen M."/>
            <person name="Mejri S."/>
            <person name="Dirks R."/>
            <person name="Jansen H."/>
            <person name="Henkel C."/>
            <person name="Chen W.J."/>
            <person name="Zahm M."/>
            <person name="Cabau C."/>
            <person name="Klopp C."/>
            <person name="Thompson A.W."/>
            <person name="Robinson-Rechavi M."/>
            <person name="Braasch I."/>
            <person name="Lecointre G."/>
            <person name="Bobe J."/>
            <person name="Postlethwait J.H."/>
            <person name="Berthelot C."/>
            <person name="Roest Crollius H."/>
            <person name="Guiguen Y."/>
        </authorList>
    </citation>
    <scope>NUCLEOTIDE SEQUENCE</scope>
    <source>
        <strain evidence="1">NC1722</strain>
    </source>
</reference>
<accession>A0AAD7RUP2</accession>
<keyword evidence="2" id="KW-1185">Reference proteome</keyword>
<protein>
    <submittedName>
        <fullName evidence="1">Uncharacterized protein</fullName>
    </submittedName>
</protein>
<dbReference type="EMBL" id="JAINUG010000166">
    <property type="protein sequence ID" value="KAJ8390699.1"/>
    <property type="molecule type" value="Genomic_DNA"/>
</dbReference>
<proteinExistence type="predicted"/>
<dbReference type="Proteomes" id="UP001221898">
    <property type="component" value="Unassembled WGS sequence"/>
</dbReference>
<organism evidence="1 2">
    <name type="scientific">Aldrovandia affinis</name>
    <dbReference type="NCBI Taxonomy" id="143900"/>
    <lineage>
        <taxon>Eukaryota</taxon>
        <taxon>Metazoa</taxon>
        <taxon>Chordata</taxon>
        <taxon>Craniata</taxon>
        <taxon>Vertebrata</taxon>
        <taxon>Euteleostomi</taxon>
        <taxon>Actinopterygii</taxon>
        <taxon>Neopterygii</taxon>
        <taxon>Teleostei</taxon>
        <taxon>Notacanthiformes</taxon>
        <taxon>Halosauridae</taxon>
        <taxon>Aldrovandia</taxon>
    </lineage>
</organism>
<comment type="caution">
    <text evidence="1">The sequence shown here is derived from an EMBL/GenBank/DDBJ whole genome shotgun (WGS) entry which is preliminary data.</text>
</comment>
<dbReference type="AlphaFoldDB" id="A0AAD7RUP2"/>
<gene>
    <name evidence="1" type="ORF">AAFF_G00100790</name>
</gene>
<evidence type="ECO:0000313" key="1">
    <source>
        <dbReference type="EMBL" id="KAJ8390699.1"/>
    </source>
</evidence>
<sequence>MSAVFQTSKQRVQQAQHADDHPLCDRGQWMQNMRNEKGTASCECDVHICSGEGEAPNAYGPGQDRQGGLIKERVEGQGHNGAGLSAQICGFASHLYLGHPEFRASPSGEESPHCAALQLRFCRGVTGNSVGSQESKSEA</sequence>
<name>A0AAD7RUP2_9TELE</name>